<dbReference type="Gene3D" id="1.10.10.10">
    <property type="entry name" value="Winged helix-like DNA-binding domain superfamily/Winged helix DNA-binding domain"/>
    <property type="match status" value="1"/>
</dbReference>
<dbReference type="PRINTS" id="PR00035">
    <property type="entry name" value="HTHGNTR"/>
</dbReference>
<evidence type="ECO:0000313" key="5">
    <source>
        <dbReference type="EMBL" id="CAB4910115.1"/>
    </source>
</evidence>
<reference evidence="5" key="1">
    <citation type="submission" date="2020-05" db="EMBL/GenBank/DDBJ databases">
        <authorList>
            <person name="Chiriac C."/>
            <person name="Salcher M."/>
            <person name="Ghai R."/>
            <person name="Kavagutti S V."/>
        </authorList>
    </citation>
    <scope>NUCLEOTIDE SEQUENCE</scope>
</reference>
<evidence type="ECO:0000256" key="3">
    <source>
        <dbReference type="ARBA" id="ARBA00023163"/>
    </source>
</evidence>
<protein>
    <submittedName>
        <fullName evidence="5">Unannotated protein</fullName>
    </submittedName>
</protein>
<dbReference type="GO" id="GO:0003677">
    <property type="term" value="F:DNA binding"/>
    <property type="evidence" value="ECO:0007669"/>
    <property type="project" value="UniProtKB-KW"/>
</dbReference>
<keyword evidence="2" id="KW-0238">DNA-binding</keyword>
<evidence type="ECO:0000259" key="4">
    <source>
        <dbReference type="PROSITE" id="PS50949"/>
    </source>
</evidence>
<dbReference type="SUPFAM" id="SSF46785">
    <property type="entry name" value="Winged helix' DNA-binding domain"/>
    <property type="match status" value="1"/>
</dbReference>
<dbReference type="SMART" id="SM00345">
    <property type="entry name" value="HTH_GNTR"/>
    <property type="match status" value="1"/>
</dbReference>
<dbReference type="Pfam" id="PF00392">
    <property type="entry name" value="GntR"/>
    <property type="match status" value="1"/>
</dbReference>
<dbReference type="InterPro" id="IPR000524">
    <property type="entry name" value="Tscrpt_reg_HTH_GntR"/>
</dbReference>
<name>A0A6J7H0C9_9ZZZZ</name>
<evidence type="ECO:0000256" key="1">
    <source>
        <dbReference type="ARBA" id="ARBA00023015"/>
    </source>
</evidence>
<dbReference type="InterPro" id="IPR011711">
    <property type="entry name" value="GntR_C"/>
</dbReference>
<accession>A0A6J7H0C9</accession>
<dbReference type="PANTHER" id="PTHR43537">
    <property type="entry name" value="TRANSCRIPTIONAL REGULATOR, GNTR FAMILY"/>
    <property type="match status" value="1"/>
</dbReference>
<dbReference type="InterPro" id="IPR008920">
    <property type="entry name" value="TF_FadR/GntR_C"/>
</dbReference>
<dbReference type="GO" id="GO:0003700">
    <property type="term" value="F:DNA-binding transcription factor activity"/>
    <property type="evidence" value="ECO:0007669"/>
    <property type="project" value="InterPro"/>
</dbReference>
<organism evidence="5">
    <name type="scientific">freshwater metagenome</name>
    <dbReference type="NCBI Taxonomy" id="449393"/>
    <lineage>
        <taxon>unclassified sequences</taxon>
        <taxon>metagenomes</taxon>
        <taxon>ecological metagenomes</taxon>
    </lineage>
</organism>
<sequence>MSTVPGGRAARRANGHKPKKTATLLAQRIVGEIADAGLQPGAALLPEREMLEAYGVARGTLREALRFLEMQGVITIRTGPGGGPVVNAPASSHLASIIAMMLQLEGAPFGAVLEARATLEPGMARRAAARRTPEQLERIHESVRRMEADLHDAEVFLRENETFHTEVGLAAGNEVFSMVLGSLNWIVDGTVLGVEYSDVQRASVAREHRRIHQAIAAGDGDRAAAAMAVHMHDYGTYLERFYPQAIEAPIRWDSLP</sequence>
<keyword evidence="3" id="KW-0804">Transcription</keyword>
<feature type="domain" description="HTH gntR-type" evidence="4">
    <location>
        <begin position="19"/>
        <end position="89"/>
    </location>
</feature>
<dbReference type="SMART" id="SM00895">
    <property type="entry name" value="FCD"/>
    <property type="match status" value="1"/>
</dbReference>
<dbReference type="PANTHER" id="PTHR43537:SF5">
    <property type="entry name" value="UXU OPERON TRANSCRIPTIONAL REGULATOR"/>
    <property type="match status" value="1"/>
</dbReference>
<keyword evidence="1" id="KW-0805">Transcription regulation</keyword>
<dbReference type="AlphaFoldDB" id="A0A6J7H0C9"/>
<proteinExistence type="predicted"/>
<dbReference type="SUPFAM" id="SSF48008">
    <property type="entry name" value="GntR ligand-binding domain-like"/>
    <property type="match status" value="1"/>
</dbReference>
<dbReference type="EMBL" id="CAFBMK010000052">
    <property type="protein sequence ID" value="CAB4910115.1"/>
    <property type="molecule type" value="Genomic_DNA"/>
</dbReference>
<dbReference type="PROSITE" id="PS50949">
    <property type="entry name" value="HTH_GNTR"/>
    <property type="match status" value="1"/>
</dbReference>
<dbReference type="Gene3D" id="1.20.120.530">
    <property type="entry name" value="GntR ligand-binding domain-like"/>
    <property type="match status" value="1"/>
</dbReference>
<dbReference type="InterPro" id="IPR036388">
    <property type="entry name" value="WH-like_DNA-bd_sf"/>
</dbReference>
<dbReference type="Pfam" id="PF07729">
    <property type="entry name" value="FCD"/>
    <property type="match status" value="1"/>
</dbReference>
<dbReference type="InterPro" id="IPR036390">
    <property type="entry name" value="WH_DNA-bd_sf"/>
</dbReference>
<evidence type="ECO:0000256" key="2">
    <source>
        <dbReference type="ARBA" id="ARBA00023125"/>
    </source>
</evidence>
<gene>
    <name evidence="5" type="ORF">UFOPK3564_01173</name>
</gene>